<dbReference type="AlphaFoldDB" id="A0A2S8GKS2"/>
<gene>
    <name evidence="2" type="ORF">C5Y93_15765</name>
</gene>
<accession>A0A2S8GKS2</accession>
<dbReference type="EMBL" id="PUHZ01000016">
    <property type="protein sequence ID" value="PQO44990.1"/>
    <property type="molecule type" value="Genomic_DNA"/>
</dbReference>
<keyword evidence="1" id="KW-1133">Transmembrane helix</keyword>
<evidence type="ECO:0008006" key="4">
    <source>
        <dbReference type="Google" id="ProtNLM"/>
    </source>
</evidence>
<evidence type="ECO:0000313" key="2">
    <source>
        <dbReference type="EMBL" id="PQO44990.1"/>
    </source>
</evidence>
<comment type="caution">
    <text evidence="2">The sequence shown here is derived from an EMBL/GenBank/DDBJ whole genome shotgun (WGS) entry which is preliminary data.</text>
</comment>
<feature type="transmembrane region" description="Helical" evidence="1">
    <location>
        <begin position="33"/>
        <end position="53"/>
    </location>
</feature>
<evidence type="ECO:0000313" key="3">
    <source>
        <dbReference type="Proteomes" id="UP000237819"/>
    </source>
</evidence>
<keyword evidence="1" id="KW-0812">Transmembrane</keyword>
<keyword evidence="1" id="KW-0472">Membrane</keyword>
<name>A0A2S8GKS2_9BACT</name>
<sequence length="594" mass="66977">MNSVAKIGVICSNSKTSATLANETDMSRKRKTYLTIIGGGLLLFVGMLAWSIFGPSRAIVVSQETTFFVEPLTSDGRVDYARHLRELRNEGVTPQNNAAVPIVLATWPGKLELDQQRRLCESLGIDNVPTAGLTEIQDSPRHQQWITEWASAQWQVDLEDAATYDFNPDFYVSDATYYPWRREQIPPLAQWVDDQQPYLDRLHDLEGREYFYWPSKSQLQAKDFPLYEEDSDWPLRLRAAIRGLCLRVNMHIGEGDAASAWSDLKACWLICRIGPRAPSELDLTLRFALEAVVTIRTHYLLSSDHCDEALLTEIADFLQQLPPPTSAVDAADNSSRFASLEGAAYHPAQAIAGLEGQLEGWQKRLTHLPYDRNSTLQRINQSYDDVVAVLKIQDYQQFAAATSFWEEDAHVRFSSWSDKQALLAATLSQSARGVFIADMTYAGWANQGVKWKEKENRCRQEFRLLQVAVAIVQYKTIHGAYPAALDDLADVIEPELTQDLYYSGQPLVYQRRDLGFLLYSVYLGSTDNGGDSLTLDVIDGEWVAGNETGPFIEENLDLVVRYPMPNGLKLEKPLTKQELNHLFMPPAIEMPTAN</sequence>
<dbReference type="Proteomes" id="UP000237819">
    <property type="component" value="Unassembled WGS sequence"/>
</dbReference>
<proteinExistence type="predicted"/>
<evidence type="ECO:0000256" key="1">
    <source>
        <dbReference type="SAM" id="Phobius"/>
    </source>
</evidence>
<reference evidence="2 3" key="1">
    <citation type="submission" date="2018-02" db="EMBL/GenBank/DDBJ databases">
        <title>Comparative genomes isolates from brazilian mangrove.</title>
        <authorList>
            <person name="Araujo J.E."/>
            <person name="Taketani R.G."/>
            <person name="Silva M.C.P."/>
            <person name="Loureco M.V."/>
            <person name="Andreote F.D."/>
        </authorList>
    </citation>
    <scope>NUCLEOTIDE SEQUENCE [LARGE SCALE GENOMIC DNA]</scope>
    <source>
        <strain evidence="2 3">Nap-Phe MGV</strain>
    </source>
</reference>
<organism evidence="2 3">
    <name type="scientific">Blastopirellula marina</name>
    <dbReference type="NCBI Taxonomy" id="124"/>
    <lineage>
        <taxon>Bacteria</taxon>
        <taxon>Pseudomonadati</taxon>
        <taxon>Planctomycetota</taxon>
        <taxon>Planctomycetia</taxon>
        <taxon>Pirellulales</taxon>
        <taxon>Pirellulaceae</taxon>
        <taxon>Blastopirellula</taxon>
    </lineage>
</organism>
<protein>
    <recommendedName>
        <fullName evidence="4">DUF3160 domain-containing protein</fullName>
    </recommendedName>
</protein>